<dbReference type="InterPro" id="IPR046348">
    <property type="entry name" value="SIS_dom_sf"/>
</dbReference>
<dbReference type="PANTHER" id="PTHR30514:SF1">
    <property type="entry name" value="HTH-TYPE TRANSCRIPTIONAL REGULATOR HEXR-RELATED"/>
    <property type="match status" value="1"/>
</dbReference>
<dbReference type="InterPro" id="IPR036388">
    <property type="entry name" value="WH-like_DNA-bd_sf"/>
</dbReference>
<evidence type="ECO:0000313" key="3">
    <source>
        <dbReference type="Proteomes" id="UP000295689"/>
    </source>
</evidence>
<dbReference type="InterPro" id="IPR001347">
    <property type="entry name" value="SIS_dom"/>
</dbReference>
<protein>
    <submittedName>
        <fullName evidence="2">DNA-binding MurR/RpiR family transcriptional regulator</fullName>
    </submittedName>
</protein>
<dbReference type="RefSeq" id="WP_132010786.1">
    <property type="nucleotide sequence ID" value="NZ_JABUHM010000010.1"/>
</dbReference>
<reference evidence="2 3" key="1">
    <citation type="journal article" date="2015" name="Stand. Genomic Sci.">
        <title>Genomic Encyclopedia of Bacterial and Archaeal Type Strains, Phase III: the genomes of soil and plant-associated and newly described type strains.</title>
        <authorList>
            <person name="Whitman W.B."/>
            <person name="Woyke T."/>
            <person name="Klenk H.P."/>
            <person name="Zhou Y."/>
            <person name="Lilburn T.G."/>
            <person name="Beck B.J."/>
            <person name="De Vos P."/>
            <person name="Vandamme P."/>
            <person name="Eisen J.A."/>
            <person name="Garrity G."/>
            <person name="Hugenholtz P."/>
            <person name="Kyrpides N.C."/>
        </authorList>
    </citation>
    <scope>NUCLEOTIDE SEQUENCE [LARGE SCALE GENOMIC DNA]</scope>
    <source>
        <strain evidence="2 3">CV53</strain>
    </source>
</reference>
<dbReference type="GO" id="GO:0003700">
    <property type="term" value="F:DNA-binding transcription factor activity"/>
    <property type="evidence" value="ECO:0007669"/>
    <property type="project" value="InterPro"/>
</dbReference>
<keyword evidence="3" id="KW-1185">Reference proteome</keyword>
<dbReference type="InterPro" id="IPR009057">
    <property type="entry name" value="Homeodomain-like_sf"/>
</dbReference>
<gene>
    <name evidence="2" type="ORF">EV146_11355</name>
</gene>
<dbReference type="EMBL" id="SLVV01000013">
    <property type="protein sequence ID" value="TCN21131.1"/>
    <property type="molecule type" value="Genomic_DNA"/>
</dbReference>
<dbReference type="Gene3D" id="3.40.50.10490">
    <property type="entry name" value="Glucose-6-phosphate isomerase like protein, domain 1"/>
    <property type="match status" value="1"/>
</dbReference>
<feature type="domain" description="SIS" evidence="1">
    <location>
        <begin position="120"/>
        <end position="259"/>
    </location>
</feature>
<evidence type="ECO:0000259" key="1">
    <source>
        <dbReference type="PROSITE" id="PS51464"/>
    </source>
</evidence>
<evidence type="ECO:0000313" key="2">
    <source>
        <dbReference type="EMBL" id="TCN21131.1"/>
    </source>
</evidence>
<proteinExistence type="predicted"/>
<keyword evidence="2" id="KW-0238">DNA-binding</keyword>
<dbReference type="Proteomes" id="UP000295689">
    <property type="component" value="Unassembled WGS sequence"/>
</dbReference>
<dbReference type="GO" id="GO:1901135">
    <property type="term" value="P:carbohydrate derivative metabolic process"/>
    <property type="evidence" value="ECO:0007669"/>
    <property type="project" value="InterPro"/>
</dbReference>
<dbReference type="GO" id="GO:0097367">
    <property type="term" value="F:carbohydrate derivative binding"/>
    <property type="evidence" value="ECO:0007669"/>
    <property type="project" value="InterPro"/>
</dbReference>
<dbReference type="AlphaFoldDB" id="A0A4R2B3H7"/>
<dbReference type="GO" id="GO:0003677">
    <property type="term" value="F:DNA binding"/>
    <property type="evidence" value="ECO:0007669"/>
    <property type="project" value="UniProtKB-KW"/>
</dbReference>
<accession>A0A4R2B3H7</accession>
<name>A0A4R2B3H7_9BACI</name>
<dbReference type="SUPFAM" id="SSF53697">
    <property type="entry name" value="SIS domain"/>
    <property type="match status" value="1"/>
</dbReference>
<dbReference type="PANTHER" id="PTHR30514">
    <property type="entry name" value="GLUCOKINASE"/>
    <property type="match status" value="1"/>
</dbReference>
<dbReference type="Pfam" id="PF01380">
    <property type="entry name" value="SIS"/>
    <property type="match status" value="1"/>
</dbReference>
<organism evidence="2 3">
    <name type="scientific">Mesobacillus foraminis</name>
    <dbReference type="NCBI Taxonomy" id="279826"/>
    <lineage>
        <taxon>Bacteria</taxon>
        <taxon>Bacillati</taxon>
        <taxon>Bacillota</taxon>
        <taxon>Bacilli</taxon>
        <taxon>Bacillales</taxon>
        <taxon>Bacillaceae</taxon>
        <taxon>Mesobacillus</taxon>
    </lineage>
</organism>
<sequence>MWKIFHFGILSLQNKIGSEGKAININVNKLNDLELSIHNKLSEIIKENDNLKILEAADYCQVSSSKVSKMVRKLGFENFKQYKQYLSGEPIIHEDKTISSELERLNHFINHFDQTLVDEFITLFNKYNRIVLFGLGPSFICVEYFAYKLALVSAKNILVSQGEDHAQHLVDEDTLLIVFSVTGKFTSFENLFEKVKAKGAESLLILEEYDNTSTLKADHTFYLTQSAQSDKLLPYEKTRTIFFIFIEEIMAKLMSERDS</sequence>
<dbReference type="InterPro" id="IPR047640">
    <property type="entry name" value="RpiR-like"/>
</dbReference>
<dbReference type="SUPFAM" id="SSF46689">
    <property type="entry name" value="Homeodomain-like"/>
    <property type="match status" value="1"/>
</dbReference>
<dbReference type="PROSITE" id="PS51464">
    <property type="entry name" value="SIS"/>
    <property type="match status" value="1"/>
</dbReference>
<comment type="caution">
    <text evidence="2">The sequence shown here is derived from an EMBL/GenBank/DDBJ whole genome shotgun (WGS) entry which is preliminary data.</text>
</comment>
<dbReference type="Gene3D" id="1.10.10.10">
    <property type="entry name" value="Winged helix-like DNA-binding domain superfamily/Winged helix DNA-binding domain"/>
    <property type="match status" value="1"/>
</dbReference>